<gene>
    <name evidence="1" type="ORF">SAMN04488108_2356</name>
</gene>
<name>A0A1M7ZD91_9BACT</name>
<dbReference type="AlphaFoldDB" id="A0A1M7ZD91"/>
<keyword evidence="2" id="KW-1185">Reference proteome</keyword>
<reference evidence="2" key="1">
    <citation type="submission" date="2016-12" db="EMBL/GenBank/DDBJ databases">
        <authorList>
            <person name="Varghese N."/>
            <person name="Submissions S."/>
        </authorList>
    </citation>
    <scope>NUCLEOTIDE SEQUENCE [LARGE SCALE GENOMIC DNA]</scope>
    <source>
        <strain evidence="2">DSM 25035</strain>
    </source>
</reference>
<accession>A0A1M7ZD91</accession>
<sequence>MFRIQSISLLIALIAPLFLAIGWVKLDLVTHQKKVKKEIKEGIESSERITELTFSLEETKTKLNWEHDREFEFQGQMYDILESHSEGDSITYKVYIDHEETKMKGLLSKLLKRGFGEEEEDASVHKIDFLLFFQFAQIKEKAKNHIYLNSNSSTKNSIYQSPFLGTSCPPPDHWV</sequence>
<proteinExistence type="predicted"/>
<dbReference type="OrthoDB" id="680635at2"/>
<dbReference type="STRING" id="1073327.SAMN04488108_2356"/>
<protein>
    <submittedName>
        <fullName evidence="1">Uncharacterized protein</fullName>
    </submittedName>
</protein>
<evidence type="ECO:0000313" key="1">
    <source>
        <dbReference type="EMBL" id="SHO62850.1"/>
    </source>
</evidence>
<dbReference type="EMBL" id="FRXN01000003">
    <property type="protein sequence ID" value="SHO62850.1"/>
    <property type="molecule type" value="Genomic_DNA"/>
</dbReference>
<dbReference type="Proteomes" id="UP000184609">
    <property type="component" value="Unassembled WGS sequence"/>
</dbReference>
<organism evidence="1 2">
    <name type="scientific">Algoriphagus zhangzhouensis</name>
    <dbReference type="NCBI Taxonomy" id="1073327"/>
    <lineage>
        <taxon>Bacteria</taxon>
        <taxon>Pseudomonadati</taxon>
        <taxon>Bacteroidota</taxon>
        <taxon>Cytophagia</taxon>
        <taxon>Cytophagales</taxon>
        <taxon>Cyclobacteriaceae</taxon>
        <taxon>Algoriphagus</taxon>
    </lineage>
</organism>
<dbReference type="RefSeq" id="WP_073572005.1">
    <property type="nucleotide sequence ID" value="NZ_FRXN01000003.1"/>
</dbReference>
<evidence type="ECO:0000313" key="2">
    <source>
        <dbReference type="Proteomes" id="UP000184609"/>
    </source>
</evidence>